<accession>A0A923E3L5</accession>
<evidence type="ECO:0000256" key="18">
    <source>
        <dbReference type="ARBA" id="ARBA00023228"/>
    </source>
</evidence>
<keyword evidence="6" id="KW-0964">Secreted</keyword>
<keyword evidence="10 21" id="KW-0732">Signal</keyword>
<evidence type="ECO:0000313" key="24">
    <source>
        <dbReference type="EMBL" id="MBB2146889.1"/>
    </source>
</evidence>
<organism evidence="24 25">
    <name type="scientific">Pedobacter planticolens</name>
    <dbReference type="NCBI Taxonomy" id="2679964"/>
    <lineage>
        <taxon>Bacteria</taxon>
        <taxon>Pseudomonadati</taxon>
        <taxon>Bacteroidota</taxon>
        <taxon>Sphingobacteriia</taxon>
        <taxon>Sphingobacteriales</taxon>
        <taxon>Sphingobacteriaceae</taxon>
        <taxon>Pedobacter</taxon>
    </lineage>
</organism>
<dbReference type="AlphaFoldDB" id="A0A923E3L5"/>
<evidence type="ECO:0000256" key="15">
    <source>
        <dbReference type="ARBA" id="ARBA00023049"/>
    </source>
</evidence>
<dbReference type="Proteomes" id="UP000601055">
    <property type="component" value="Unassembled WGS sequence"/>
</dbReference>
<evidence type="ECO:0000259" key="22">
    <source>
        <dbReference type="Pfam" id="PF02225"/>
    </source>
</evidence>
<dbReference type="InterPro" id="IPR007484">
    <property type="entry name" value="Peptidase_M28"/>
</dbReference>
<feature type="signal peptide" evidence="21">
    <location>
        <begin position="1"/>
        <end position="18"/>
    </location>
</feature>
<comment type="subunit">
    <text evidence="19">Homodimer. The monomeric form is inactive while the homodimer is active.</text>
</comment>
<sequence>MKNFFLLALTSLCLSASAQDNFGPVFRQINTEVQNNSKAYGTLKDASITIGHRLTGSANGAKAEEYAYNLLKSYGCDVKYQPFEVESWDRRTIAVKVGNSANDLAPMKAVTLAHSPVSANVTADLIDVGNGLEADYQPLGDKVKGKIALIYLGVLPGSPKGTGSLHRSEKTAIATKYGAVGVIIINTVKDGVLLTGTASVTGKLIPIPAVCIGLENGIALKEKMKTANQVASIEMTNFSGLIKARNVIATFKGTEFSKEKIVVGGHLDSWDLATGAIDNGIGSFSIMDMARTFKKLNLKTKRTVEFVLFMGEEQGLLGSKAYIEQAKKNGTLNQVSFMLNYDMTNDPKGFSTTRKEMEPLFKSWGAEVVQLDTNFKNLFQAGAGLHSDHQPFMLEGIPTGGGAGGKLPNNSGPYYHSDGDVFKLVDEQELRNTVRYSAMLTYALANTPKIPVTKQNEKDLEVFLESQNLKEPLKIAGEWRWKD</sequence>
<dbReference type="Pfam" id="PF02225">
    <property type="entry name" value="PA"/>
    <property type="match status" value="1"/>
</dbReference>
<evidence type="ECO:0000256" key="9">
    <source>
        <dbReference type="ARBA" id="ARBA00022723"/>
    </source>
</evidence>
<keyword evidence="25" id="KW-1185">Reference proteome</keyword>
<evidence type="ECO:0000256" key="8">
    <source>
        <dbReference type="ARBA" id="ARBA00022670"/>
    </source>
</evidence>
<keyword evidence="16" id="KW-0865">Zymogen</keyword>
<dbReference type="GO" id="GO:0046872">
    <property type="term" value="F:metal ion binding"/>
    <property type="evidence" value="ECO:0007669"/>
    <property type="project" value="UniProtKB-KW"/>
</dbReference>
<evidence type="ECO:0000256" key="20">
    <source>
        <dbReference type="ARBA" id="ARBA00033328"/>
    </source>
</evidence>
<dbReference type="SUPFAM" id="SSF53187">
    <property type="entry name" value="Zn-dependent exopeptidases"/>
    <property type="match status" value="1"/>
</dbReference>
<keyword evidence="9" id="KW-0479">Metal-binding</keyword>
<evidence type="ECO:0000256" key="13">
    <source>
        <dbReference type="ARBA" id="ARBA00022833"/>
    </source>
</evidence>
<evidence type="ECO:0000256" key="5">
    <source>
        <dbReference type="ARBA" id="ARBA00014116"/>
    </source>
</evidence>
<evidence type="ECO:0000256" key="11">
    <source>
        <dbReference type="ARBA" id="ARBA00022801"/>
    </source>
</evidence>
<keyword evidence="8" id="KW-0645">Protease</keyword>
<comment type="subcellular location">
    <subcellularLocation>
        <location evidence="1">Endoplasmic reticulum</location>
    </subcellularLocation>
    <subcellularLocation>
        <location evidence="3">Golgi apparatus</location>
    </subcellularLocation>
    <subcellularLocation>
        <location evidence="2">Lysosome</location>
    </subcellularLocation>
    <subcellularLocation>
        <location evidence="4">Secreted</location>
    </subcellularLocation>
</comment>
<keyword evidence="18" id="KW-0458">Lysosome</keyword>
<keyword evidence="13" id="KW-0862">Zinc</keyword>
<gene>
    <name evidence="24" type="ORF">GM921_15400</name>
</gene>
<evidence type="ECO:0000256" key="17">
    <source>
        <dbReference type="ARBA" id="ARBA00023180"/>
    </source>
</evidence>
<evidence type="ECO:0000256" key="6">
    <source>
        <dbReference type="ARBA" id="ARBA00022525"/>
    </source>
</evidence>
<feature type="domain" description="Peptidase M28" evidence="23">
    <location>
        <begin position="246"/>
        <end position="438"/>
    </location>
</feature>
<keyword evidence="7" id="KW-0121">Carboxypeptidase</keyword>
<evidence type="ECO:0000256" key="21">
    <source>
        <dbReference type="SAM" id="SignalP"/>
    </source>
</evidence>
<feature type="chain" id="PRO_5037988234" description="Carboxypeptidase Q" evidence="21">
    <location>
        <begin position="19"/>
        <end position="483"/>
    </location>
</feature>
<dbReference type="RefSeq" id="WP_182923526.1">
    <property type="nucleotide sequence ID" value="NZ_WNXD01000002.1"/>
</dbReference>
<keyword evidence="12" id="KW-0256">Endoplasmic reticulum</keyword>
<dbReference type="InterPro" id="IPR039866">
    <property type="entry name" value="CPQ"/>
</dbReference>
<evidence type="ECO:0000256" key="12">
    <source>
        <dbReference type="ARBA" id="ARBA00022824"/>
    </source>
</evidence>
<evidence type="ECO:0000256" key="14">
    <source>
        <dbReference type="ARBA" id="ARBA00023034"/>
    </source>
</evidence>
<dbReference type="GO" id="GO:0004180">
    <property type="term" value="F:carboxypeptidase activity"/>
    <property type="evidence" value="ECO:0007669"/>
    <property type="project" value="UniProtKB-KW"/>
</dbReference>
<dbReference type="InterPro" id="IPR003137">
    <property type="entry name" value="PA_domain"/>
</dbReference>
<keyword evidence="15" id="KW-0482">Metalloprotease</keyword>
<evidence type="ECO:0000256" key="3">
    <source>
        <dbReference type="ARBA" id="ARBA00004555"/>
    </source>
</evidence>
<proteinExistence type="predicted"/>
<evidence type="ECO:0000313" key="25">
    <source>
        <dbReference type="Proteomes" id="UP000601055"/>
    </source>
</evidence>
<dbReference type="GO" id="GO:0070573">
    <property type="term" value="F:metallodipeptidase activity"/>
    <property type="evidence" value="ECO:0007669"/>
    <property type="project" value="InterPro"/>
</dbReference>
<keyword evidence="11" id="KW-0378">Hydrolase</keyword>
<dbReference type="Gene3D" id="3.40.630.10">
    <property type="entry name" value="Zn peptidases"/>
    <property type="match status" value="1"/>
</dbReference>
<dbReference type="GO" id="GO:0006508">
    <property type="term" value="P:proteolysis"/>
    <property type="evidence" value="ECO:0007669"/>
    <property type="project" value="UniProtKB-KW"/>
</dbReference>
<keyword evidence="14" id="KW-0333">Golgi apparatus</keyword>
<reference evidence="24" key="1">
    <citation type="submission" date="2019-11" db="EMBL/GenBank/DDBJ databases">
        <title>Description of Pedobacter sp. LMG 31464T.</title>
        <authorList>
            <person name="Carlier A."/>
            <person name="Qi S."/>
            <person name="Vandamme P."/>
        </authorList>
    </citation>
    <scope>NUCLEOTIDE SEQUENCE</scope>
    <source>
        <strain evidence="24">LMG 31464</strain>
    </source>
</reference>
<dbReference type="Pfam" id="PF04389">
    <property type="entry name" value="Peptidase_M28"/>
    <property type="match status" value="1"/>
</dbReference>
<evidence type="ECO:0000256" key="1">
    <source>
        <dbReference type="ARBA" id="ARBA00004240"/>
    </source>
</evidence>
<evidence type="ECO:0000256" key="7">
    <source>
        <dbReference type="ARBA" id="ARBA00022645"/>
    </source>
</evidence>
<keyword evidence="17" id="KW-0325">Glycoprotein</keyword>
<name>A0A923E3L5_9SPHI</name>
<dbReference type="InterPro" id="IPR046450">
    <property type="entry name" value="PA_dom_sf"/>
</dbReference>
<dbReference type="EMBL" id="WNXD01000002">
    <property type="protein sequence ID" value="MBB2146889.1"/>
    <property type="molecule type" value="Genomic_DNA"/>
</dbReference>
<feature type="domain" description="PA" evidence="22">
    <location>
        <begin position="121"/>
        <end position="220"/>
    </location>
</feature>
<protein>
    <recommendedName>
        <fullName evidence="5">Carboxypeptidase Q</fullName>
    </recommendedName>
    <alternativeName>
        <fullName evidence="20">Plasma glutamate carboxypeptidase</fullName>
    </alternativeName>
</protein>
<dbReference type="PANTHER" id="PTHR12053:SF3">
    <property type="entry name" value="CARBOXYPEPTIDASE Q"/>
    <property type="match status" value="1"/>
</dbReference>
<evidence type="ECO:0000256" key="10">
    <source>
        <dbReference type="ARBA" id="ARBA00022729"/>
    </source>
</evidence>
<dbReference type="Gene3D" id="3.50.30.30">
    <property type="match status" value="1"/>
</dbReference>
<evidence type="ECO:0000256" key="2">
    <source>
        <dbReference type="ARBA" id="ARBA00004371"/>
    </source>
</evidence>
<dbReference type="GO" id="GO:0005576">
    <property type="term" value="C:extracellular region"/>
    <property type="evidence" value="ECO:0007669"/>
    <property type="project" value="UniProtKB-SubCell"/>
</dbReference>
<evidence type="ECO:0000256" key="19">
    <source>
        <dbReference type="ARBA" id="ARBA00025833"/>
    </source>
</evidence>
<evidence type="ECO:0000256" key="16">
    <source>
        <dbReference type="ARBA" id="ARBA00023145"/>
    </source>
</evidence>
<evidence type="ECO:0000259" key="23">
    <source>
        <dbReference type="Pfam" id="PF04389"/>
    </source>
</evidence>
<dbReference type="SUPFAM" id="SSF52025">
    <property type="entry name" value="PA domain"/>
    <property type="match status" value="1"/>
</dbReference>
<dbReference type="GO" id="GO:0005764">
    <property type="term" value="C:lysosome"/>
    <property type="evidence" value="ECO:0007669"/>
    <property type="project" value="UniProtKB-SubCell"/>
</dbReference>
<dbReference type="PANTHER" id="PTHR12053">
    <property type="entry name" value="PROTEASE FAMILY M28 PLASMA GLUTAMATE CARBOXYPEPTIDASE-RELATED"/>
    <property type="match status" value="1"/>
</dbReference>
<evidence type="ECO:0000256" key="4">
    <source>
        <dbReference type="ARBA" id="ARBA00004613"/>
    </source>
</evidence>
<comment type="caution">
    <text evidence="24">The sequence shown here is derived from an EMBL/GenBank/DDBJ whole genome shotgun (WGS) entry which is preliminary data.</text>
</comment>